<dbReference type="InterPro" id="IPR036116">
    <property type="entry name" value="FN3_sf"/>
</dbReference>
<keyword evidence="1" id="KW-0677">Repeat</keyword>
<dbReference type="PANTHER" id="PTHR14340">
    <property type="entry name" value="MICROFIBRIL-ASSOCIATED GLYCOPROTEIN 3"/>
    <property type="match status" value="1"/>
</dbReference>
<evidence type="ECO:0000256" key="1">
    <source>
        <dbReference type="ARBA" id="ARBA00022737"/>
    </source>
</evidence>
<dbReference type="FunFam" id="2.60.40.10:FF:000031">
    <property type="entry name" value="Myosin-binding protein C, slow type"/>
    <property type="match status" value="1"/>
</dbReference>
<proteinExistence type="predicted"/>
<dbReference type="SUPFAM" id="SSF48726">
    <property type="entry name" value="Immunoglobulin"/>
    <property type="match status" value="2"/>
</dbReference>
<feature type="region of interest" description="Disordered" evidence="3">
    <location>
        <begin position="239"/>
        <end position="288"/>
    </location>
</feature>
<dbReference type="AlphaFoldDB" id="A0A815F2G5"/>
<feature type="domain" description="Fibronectin type-III" evidence="4">
    <location>
        <begin position="162"/>
        <end position="255"/>
    </location>
</feature>
<protein>
    <recommendedName>
        <fullName evidence="4">Fibronectin type-III domain-containing protein</fullName>
    </recommendedName>
</protein>
<evidence type="ECO:0000313" key="6">
    <source>
        <dbReference type="Proteomes" id="UP000663882"/>
    </source>
</evidence>
<dbReference type="Pfam" id="PF00041">
    <property type="entry name" value="fn3"/>
    <property type="match status" value="1"/>
</dbReference>
<dbReference type="InterPro" id="IPR013783">
    <property type="entry name" value="Ig-like_fold"/>
</dbReference>
<reference evidence="5" key="1">
    <citation type="submission" date="2021-02" db="EMBL/GenBank/DDBJ databases">
        <authorList>
            <person name="Nowell W R."/>
        </authorList>
    </citation>
    <scope>NUCLEOTIDE SEQUENCE</scope>
</reference>
<dbReference type="EMBL" id="CAJNOO010003139">
    <property type="protein sequence ID" value="CAF1320342.1"/>
    <property type="molecule type" value="Genomic_DNA"/>
</dbReference>
<evidence type="ECO:0000313" key="5">
    <source>
        <dbReference type="EMBL" id="CAF1320342.1"/>
    </source>
</evidence>
<keyword evidence="2" id="KW-0393">Immunoglobulin domain</keyword>
<gene>
    <name evidence="5" type="ORF">RFH988_LOCUS30724</name>
</gene>
<dbReference type="Gene3D" id="2.60.40.10">
    <property type="entry name" value="Immunoglobulins"/>
    <property type="match status" value="3"/>
</dbReference>
<dbReference type="InterPro" id="IPR036179">
    <property type="entry name" value="Ig-like_dom_sf"/>
</dbReference>
<dbReference type="InterPro" id="IPR003961">
    <property type="entry name" value="FN3_dom"/>
</dbReference>
<dbReference type="FunFam" id="2.60.40.10:FF:000127">
    <property type="entry name" value="titin isoform X1"/>
    <property type="match status" value="1"/>
</dbReference>
<comment type="caution">
    <text evidence="5">The sequence shown here is derived from an EMBL/GenBank/DDBJ whole genome shotgun (WGS) entry which is preliminary data.</text>
</comment>
<sequence>MVRLYKGTKELSEGPKYSIKREGDICILVINNATPDDVDEYSIKARNKGGSRMCRCNVNVRSPPRFRLPPKYQDVLNYDKGEPIVIKIPYTGSPLPNVTLTKDGQDLTKDRNVSIDVSDRAITLTIRNADKNTSGSYTIKLDNNLGEDEATLRIHVSDVPGAPRNVQVDSVMDDSVVLSWHAPEEDGGSYITHYVVEKLDPDTGKWVKAATSRFPRCTVENLLPNKQYQFRVLAENIFGAGEPSEPSKPVQTTESDPSRRRRLGKDDDLSRRKNKDLPKLDNYDRCCT</sequence>
<dbReference type="CDD" id="cd00063">
    <property type="entry name" value="FN3"/>
    <property type="match status" value="1"/>
</dbReference>
<dbReference type="Proteomes" id="UP000663882">
    <property type="component" value="Unassembled WGS sequence"/>
</dbReference>
<dbReference type="OrthoDB" id="6107607at2759"/>
<dbReference type="InterPro" id="IPR013098">
    <property type="entry name" value="Ig_I-set"/>
</dbReference>
<evidence type="ECO:0000256" key="2">
    <source>
        <dbReference type="ARBA" id="ARBA00023319"/>
    </source>
</evidence>
<accession>A0A815F2G5</accession>
<dbReference type="Pfam" id="PF07679">
    <property type="entry name" value="I-set"/>
    <property type="match status" value="2"/>
</dbReference>
<dbReference type="PRINTS" id="PR00014">
    <property type="entry name" value="FNTYPEIII"/>
</dbReference>
<dbReference type="SUPFAM" id="SSF49265">
    <property type="entry name" value="Fibronectin type III"/>
    <property type="match status" value="1"/>
</dbReference>
<evidence type="ECO:0000259" key="4">
    <source>
        <dbReference type="PROSITE" id="PS50853"/>
    </source>
</evidence>
<feature type="compositionally biased region" description="Basic and acidic residues" evidence="3">
    <location>
        <begin position="264"/>
        <end position="288"/>
    </location>
</feature>
<dbReference type="PANTHER" id="PTHR14340:SF9">
    <property type="entry name" value="FIBRONECTIN TYPE-III DOMAIN-CONTAINING PROTEIN"/>
    <property type="match status" value="1"/>
</dbReference>
<evidence type="ECO:0000256" key="3">
    <source>
        <dbReference type="SAM" id="MobiDB-lite"/>
    </source>
</evidence>
<dbReference type="PROSITE" id="PS50853">
    <property type="entry name" value="FN3"/>
    <property type="match status" value="1"/>
</dbReference>
<name>A0A815F2G5_9BILA</name>
<organism evidence="5 6">
    <name type="scientific">Rotaria sordida</name>
    <dbReference type="NCBI Taxonomy" id="392033"/>
    <lineage>
        <taxon>Eukaryota</taxon>
        <taxon>Metazoa</taxon>
        <taxon>Spiralia</taxon>
        <taxon>Gnathifera</taxon>
        <taxon>Rotifera</taxon>
        <taxon>Eurotatoria</taxon>
        <taxon>Bdelloidea</taxon>
        <taxon>Philodinida</taxon>
        <taxon>Philodinidae</taxon>
        <taxon>Rotaria</taxon>
    </lineage>
</organism>
<dbReference type="SMART" id="SM00060">
    <property type="entry name" value="FN3"/>
    <property type="match status" value="1"/>
</dbReference>